<feature type="region of interest" description="Disordered" evidence="2">
    <location>
        <begin position="167"/>
        <end position="187"/>
    </location>
</feature>
<accession>A0A1I7UGG1</accession>
<reference evidence="4" key="1">
    <citation type="submission" date="2016-11" db="UniProtKB">
        <authorList>
            <consortium name="WormBaseParasite"/>
        </authorList>
    </citation>
    <scope>IDENTIFICATION</scope>
</reference>
<keyword evidence="1" id="KW-0175">Coiled coil</keyword>
<evidence type="ECO:0000256" key="1">
    <source>
        <dbReference type="SAM" id="Coils"/>
    </source>
</evidence>
<evidence type="ECO:0000313" key="4">
    <source>
        <dbReference type="WBParaSite" id="Csp11.Scaffold629.g9075.t1"/>
    </source>
</evidence>
<evidence type="ECO:0000313" key="3">
    <source>
        <dbReference type="Proteomes" id="UP000095282"/>
    </source>
</evidence>
<organism evidence="3 4">
    <name type="scientific">Caenorhabditis tropicalis</name>
    <dbReference type="NCBI Taxonomy" id="1561998"/>
    <lineage>
        <taxon>Eukaryota</taxon>
        <taxon>Metazoa</taxon>
        <taxon>Ecdysozoa</taxon>
        <taxon>Nematoda</taxon>
        <taxon>Chromadorea</taxon>
        <taxon>Rhabditida</taxon>
        <taxon>Rhabditina</taxon>
        <taxon>Rhabditomorpha</taxon>
        <taxon>Rhabditoidea</taxon>
        <taxon>Rhabditidae</taxon>
        <taxon>Peloderinae</taxon>
        <taxon>Caenorhabditis</taxon>
    </lineage>
</organism>
<dbReference type="Proteomes" id="UP000095282">
    <property type="component" value="Unplaced"/>
</dbReference>
<dbReference type="eggNOG" id="ENOG502TK2U">
    <property type="taxonomic scope" value="Eukaryota"/>
</dbReference>
<dbReference type="AlphaFoldDB" id="A0A1I7UGG1"/>
<feature type="coiled-coil region" evidence="1">
    <location>
        <begin position="242"/>
        <end position="302"/>
    </location>
</feature>
<dbReference type="WBParaSite" id="Csp11.Scaffold629.g9075.t1">
    <property type="protein sequence ID" value="Csp11.Scaffold629.g9075.t1"/>
    <property type="gene ID" value="Csp11.Scaffold629.g9075"/>
</dbReference>
<name>A0A1I7UGG1_9PELO</name>
<evidence type="ECO:0000256" key="2">
    <source>
        <dbReference type="SAM" id="MobiDB-lite"/>
    </source>
</evidence>
<feature type="region of interest" description="Disordered" evidence="2">
    <location>
        <begin position="14"/>
        <end position="72"/>
    </location>
</feature>
<sequence>MVFDKWFGPSKEEVEKELDKEREEAAKKNERENDISVEYFKNDTSAEAHREKMELERNKEKEKQAIRNETKNKIEDLSQQAYIKKMELSKKAEKEKVKCLWEEEQRRKQLEEEHRKMARDQQNKTEGLRKNQEDTANERNQIHMLNSVEAIKQAKDTEVLRNKLSDDQRALTERQQQEFHEKERQVHEKQLKWEKKVADKEEKTHQKIEDQTVQFSRDKNNLSQNFLQARVCQAENDERKVVNAEVDKVKQLTSQLKNYTEEVSAELESMNDDTKHSIDEKLGLINKELDKLSATLLQLEKKSAKLPDLEAKAFFSQVKAVKGLINKAKTESTAIKRELKPSATKFDMAKGTIFNSRITEIVDKIDEFKYLNVSDHQITSIFVKEQEPMKKEINN</sequence>
<protein>
    <submittedName>
        <fullName evidence="4">Viral A-type inclusion protein</fullName>
    </submittedName>
</protein>
<proteinExistence type="predicted"/>
<feature type="region of interest" description="Disordered" evidence="2">
    <location>
        <begin position="106"/>
        <end position="140"/>
    </location>
</feature>
<keyword evidence="3" id="KW-1185">Reference proteome</keyword>